<dbReference type="Pfam" id="PF16198">
    <property type="entry name" value="TruB_C_2"/>
    <property type="match status" value="1"/>
</dbReference>
<dbReference type="PANTHER" id="PTHR13767:SF2">
    <property type="entry name" value="PSEUDOURIDYLATE SYNTHASE TRUB1"/>
    <property type="match status" value="1"/>
</dbReference>
<dbReference type="Gene3D" id="3.30.2350.10">
    <property type="entry name" value="Pseudouridine synthase"/>
    <property type="match status" value="1"/>
</dbReference>
<keyword evidence="4 5" id="KW-0413">Isomerase</keyword>
<dbReference type="GO" id="GO:1990481">
    <property type="term" value="P:mRNA pseudouridine synthesis"/>
    <property type="evidence" value="ECO:0007669"/>
    <property type="project" value="TreeGrafter"/>
</dbReference>
<dbReference type="Proteomes" id="UP000233597">
    <property type="component" value="Unassembled WGS sequence"/>
</dbReference>
<dbReference type="EMBL" id="CP024199">
    <property type="protein sequence ID" value="AUG54749.1"/>
    <property type="molecule type" value="Genomic_DNA"/>
</dbReference>
<dbReference type="InterPro" id="IPR014780">
    <property type="entry name" value="tRNA_psdUridine_synth_TruB"/>
</dbReference>
<dbReference type="GO" id="GO:0003723">
    <property type="term" value="F:RNA binding"/>
    <property type="evidence" value="ECO:0007669"/>
    <property type="project" value="InterPro"/>
</dbReference>
<dbReference type="SUPFAM" id="SSF55120">
    <property type="entry name" value="Pseudouridine synthase"/>
    <property type="match status" value="1"/>
</dbReference>
<sequence>MARRRRGKIISGWLAVDKPLEITSSTVVNQVRRLLDAAKAGHGGTLDPLATGVLPIAFGEATKTVAYVMDGSKSYRVTLKFGESRSTDDAEGEVTATSDHRPTREEIEAVLGEFIGEIQQVPPKFSAIKVNGKRAYDLARRDEDVVLKARPILIKDLRLVDMPDRDHAVFDVISGKGAYMRSLARDIALRLGTVGHIAALRRTSAGPFAEGDSIPLQELLEMDPEAVMEKLLPVETALDDIPALALTEVEAQRLASGQPVGLLPVVKRSELGTSVAQDGIVCAMLNDRAVALAEIHGGEIRPVRVFNL</sequence>
<evidence type="ECO:0000313" key="8">
    <source>
        <dbReference type="EMBL" id="AUG54749.1"/>
    </source>
</evidence>
<evidence type="ECO:0000256" key="1">
    <source>
        <dbReference type="ARBA" id="ARBA00000385"/>
    </source>
</evidence>
<reference evidence="9 11" key="1">
    <citation type="submission" date="2017-09" db="EMBL/GenBank/DDBJ databases">
        <title>Biodiversity and function of Thalassospira species in the particle-attached aromatic-hydrocarbon-degrading consortia from the surface seawater of the South China Sea.</title>
        <authorList>
            <person name="Dong C."/>
            <person name="Liu R."/>
            <person name="Shao Z."/>
        </authorList>
    </citation>
    <scope>NUCLEOTIDE SEQUENCE [LARGE SCALE GENOMIC DNA]</scope>
    <source>
        <strain evidence="9 11">CSC1P2</strain>
    </source>
</reference>
<name>A0A2N3KW05_9PROT</name>
<dbReference type="Pfam" id="PF01509">
    <property type="entry name" value="TruB_N"/>
    <property type="match status" value="1"/>
</dbReference>
<feature type="domain" description="Pseudouridine synthase II N-terminal" evidence="6">
    <location>
        <begin position="32"/>
        <end position="180"/>
    </location>
</feature>
<feature type="domain" description="tRNA pseudouridylate synthase B C-terminal" evidence="7">
    <location>
        <begin position="181"/>
        <end position="238"/>
    </location>
</feature>
<evidence type="ECO:0000256" key="2">
    <source>
        <dbReference type="ARBA" id="ARBA00005642"/>
    </source>
</evidence>
<dbReference type="PANTHER" id="PTHR13767">
    <property type="entry name" value="TRNA-PSEUDOURIDINE SYNTHASE"/>
    <property type="match status" value="1"/>
</dbReference>
<evidence type="ECO:0000256" key="5">
    <source>
        <dbReference type="HAMAP-Rule" id="MF_01080"/>
    </source>
</evidence>
<dbReference type="InterPro" id="IPR020103">
    <property type="entry name" value="PsdUridine_synth_cat_dom_sf"/>
</dbReference>
<organism evidence="9 11">
    <name type="scientific">Thalassospira marina</name>
    <dbReference type="NCBI Taxonomy" id="2048283"/>
    <lineage>
        <taxon>Bacteria</taxon>
        <taxon>Pseudomonadati</taxon>
        <taxon>Pseudomonadota</taxon>
        <taxon>Alphaproteobacteria</taxon>
        <taxon>Rhodospirillales</taxon>
        <taxon>Thalassospiraceae</taxon>
        <taxon>Thalassospira</taxon>
    </lineage>
</organism>
<gene>
    <name evidence="5" type="primary">truB</name>
    <name evidence="9" type="ORF">COO20_08420</name>
    <name evidence="8" type="ORF">CSC3H3_20015</name>
</gene>
<protein>
    <recommendedName>
        <fullName evidence="5">tRNA pseudouridine synthase B</fullName>
        <ecNumber evidence="5">5.4.99.25</ecNumber>
    </recommendedName>
    <alternativeName>
        <fullName evidence="5">tRNA pseudouridine(55) synthase</fullName>
        <shortName evidence="5">Psi55 synthase</shortName>
    </alternativeName>
    <alternativeName>
        <fullName evidence="5">tRNA pseudouridylate synthase</fullName>
    </alternativeName>
    <alternativeName>
        <fullName evidence="5">tRNA-uridine isomerase</fullName>
    </alternativeName>
</protein>
<feature type="active site" description="Nucleophile" evidence="5">
    <location>
        <position position="47"/>
    </location>
</feature>
<accession>A0A2N3KW05</accession>
<comment type="similarity">
    <text evidence="2 5">Belongs to the pseudouridine synthase TruB family. Type 1 subfamily.</text>
</comment>
<dbReference type="NCBIfam" id="TIGR00431">
    <property type="entry name" value="TruB"/>
    <property type="match status" value="1"/>
</dbReference>
<comment type="catalytic activity">
    <reaction evidence="1 5">
        <text>uridine(55) in tRNA = pseudouridine(55) in tRNA</text>
        <dbReference type="Rhea" id="RHEA:42532"/>
        <dbReference type="Rhea" id="RHEA-COMP:10101"/>
        <dbReference type="Rhea" id="RHEA-COMP:10102"/>
        <dbReference type="ChEBI" id="CHEBI:65314"/>
        <dbReference type="ChEBI" id="CHEBI:65315"/>
        <dbReference type="EC" id="5.4.99.25"/>
    </reaction>
</comment>
<dbReference type="GO" id="GO:0031119">
    <property type="term" value="P:tRNA pseudouridine synthesis"/>
    <property type="evidence" value="ECO:0007669"/>
    <property type="project" value="UniProtKB-UniRule"/>
</dbReference>
<dbReference type="EMBL" id="NWTK01000004">
    <property type="protein sequence ID" value="PKR54752.1"/>
    <property type="molecule type" value="Genomic_DNA"/>
</dbReference>
<dbReference type="Proteomes" id="UP000233458">
    <property type="component" value="Chromosome"/>
</dbReference>
<evidence type="ECO:0000313" key="10">
    <source>
        <dbReference type="Proteomes" id="UP000233458"/>
    </source>
</evidence>
<proteinExistence type="inferred from homology"/>
<evidence type="ECO:0000256" key="4">
    <source>
        <dbReference type="ARBA" id="ARBA00023235"/>
    </source>
</evidence>
<dbReference type="RefSeq" id="WP_101265474.1">
    <property type="nucleotide sequence ID" value="NZ_CP024199.1"/>
</dbReference>
<keyword evidence="10" id="KW-1185">Reference proteome</keyword>
<dbReference type="InterPro" id="IPR032819">
    <property type="entry name" value="TruB_C"/>
</dbReference>
<dbReference type="OrthoDB" id="9802309at2"/>
<evidence type="ECO:0000256" key="3">
    <source>
        <dbReference type="ARBA" id="ARBA00022694"/>
    </source>
</evidence>
<dbReference type="InterPro" id="IPR002501">
    <property type="entry name" value="PsdUridine_synth_N"/>
</dbReference>
<dbReference type="KEGG" id="thac:CSC3H3_20015"/>
<keyword evidence="3 5" id="KW-0819">tRNA processing</keyword>
<dbReference type="HAMAP" id="MF_01080">
    <property type="entry name" value="TruB_bact"/>
    <property type="match status" value="1"/>
</dbReference>
<dbReference type="CDD" id="cd02573">
    <property type="entry name" value="PseudoU_synth_EcTruB"/>
    <property type="match status" value="1"/>
</dbReference>
<reference evidence="8 10" key="2">
    <citation type="submission" date="2017-10" db="EMBL/GenBank/DDBJ databases">
        <title>Biodiversity and function of Thalassospira species in the particle-attached aromatic-hydrocarbon-degrading consortia from the surface seawater of the China South Sea.</title>
        <authorList>
            <person name="Dong C."/>
            <person name="Liu R."/>
            <person name="Shao Z."/>
        </authorList>
    </citation>
    <scope>NUCLEOTIDE SEQUENCE [LARGE SCALE GENOMIC DNA]</scope>
    <source>
        <strain evidence="8 10">CSC3H3</strain>
    </source>
</reference>
<evidence type="ECO:0000259" key="6">
    <source>
        <dbReference type="Pfam" id="PF01509"/>
    </source>
</evidence>
<evidence type="ECO:0000313" key="9">
    <source>
        <dbReference type="EMBL" id="PKR54752.1"/>
    </source>
</evidence>
<comment type="function">
    <text evidence="5">Responsible for synthesis of pseudouridine from uracil-55 in the psi GC loop of transfer RNAs.</text>
</comment>
<dbReference type="AlphaFoldDB" id="A0A2N3KW05"/>
<dbReference type="GO" id="GO:0160148">
    <property type="term" value="F:tRNA pseudouridine(55) synthase activity"/>
    <property type="evidence" value="ECO:0007669"/>
    <property type="project" value="UniProtKB-EC"/>
</dbReference>
<evidence type="ECO:0000259" key="7">
    <source>
        <dbReference type="Pfam" id="PF16198"/>
    </source>
</evidence>
<dbReference type="EC" id="5.4.99.25" evidence="5"/>
<evidence type="ECO:0000313" key="11">
    <source>
        <dbReference type="Proteomes" id="UP000233597"/>
    </source>
</evidence>